<evidence type="ECO:0000313" key="8">
    <source>
        <dbReference type="Proteomes" id="UP001229421"/>
    </source>
</evidence>
<sequence length="239" mass="26391">MSNQNPTRPVSSFISSPKFFNNLFSPTSTLNNPFETQKNPTQIKTQPDKIDPEGIALALIEQRPDEFASKPNTISRKVLFAANLKIQIPEFSGDYGIKTRSPCFPGRVGSPRSVSGRVGSPISVSGTGHMSLEEMELTEEYTRVVCHGPNPKTTHIYDNCVVESCCGVNRSGLGSGSGSPELKKPGPKLRCDVFLRFCHTCNRDLEDGKNDIFVYRGDKAFCSEECRCQEMILDGLMMN</sequence>
<dbReference type="PROSITE" id="PS51795">
    <property type="entry name" value="ZF_FLZ"/>
    <property type="match status" value="1"/>
</dbReference>
<name>A0AAD8KT19_TARER</name>
<keyword evidence="8" id="KW-1185">Reference proteome</keyword>
<evidence type="ECO:0000256" key="3">
    <source>
        <dbReference type="ARBA" id="ARBA00022771"/>
    </source>
</evidence>
<dbReference type="Proteomes" id="UP001229421">
    <property type="component" value="Unassembled WGS sequence"/>
</dbReference>
<dbReference type="InterPro" id="IPR007650">
    <property type="entry name" value="Zf-FLZ_dom"/>
</dbReference>
<accession>A0AAD8KT19</accession>
<feature type="compositionally biased region" description="Low complexity" evidence="5">
    <location>
        <begin position="108"/>
        <end position="121"/>
    </location>
</feature>
<comment type="similarity">
    <text evidence="1">Belongs to the FLZ family.</text>
</comment>
<feature type="region of interest" description="Disordered" evidence="5">
    <location>
        <begin position="29"/>
        <end position="48"/>
    </location>
</feature>
<dbReference type="AlphaFoldDB" id="A0AAD8KT19"/>
<keyword evidence="3" id="KW-0863">Zinc-finger</keyword>
<evidence type="ECO:0000259" key="6">
    <source>
        <dbReference type="PROSITE" id="PS51795"/>
    </source>
</evidence>
<dbReference type="EMBL" id="JAUHHV010000004">
    <property type="protein sequence ID" value="KAK1426671.1"/>
    <property type="molecule type" value="Genomic_DNA"/>
</dbReference>
<comment type="caution">
    <text evidence="7">The sequence shown here is derived from an EMBL/GenBank/DDBJ whole genome shotgun (WGS) entry which is preliminary data.</text>
</comment>
<evidence type="ECO:0000256" key="4">
    <source>
        <dbReference type="PROSITE-ProRule" id="PRU01131"/>
    </source>
</evidence>
<feature type="compositionally biased region" description="Polar residues" evidence="5">
    <location>
        <begin position="29"/>
        <end position="45"/>
    </location>
</feature>
<evidence type="ECO:0000256" key="2">
    <source>
        <dbReference type="ARBA" id="ARBA00022723"/>
    </source>
</evidence>
<evidence type="ECO:0000256" key="1">
    <source>
        <dbReference type="ARBA" id="ARBA00009374"/>
    </source>
</evidence>
<feature type="region of interest" description="Disordered" evidence="5">
    <location>
        <begin position="108"/>
        <end position="127"/>
    </location>
</feature>
<evidence type="ECO:0000256" key="5">
    <source>
        <dbReference type="SAM" id="MobiDB-lite"/>
    </source>
</evidence>
<organism evidence="7 8">
    <name type="scientific">Tagetes erecta</name>
    <name type="common">African marigold</name>
    <dbReference type="NCBI Taxonomy" id="13708"/>
    <lineage>
        <taxon>Eukaryota</taxon>
        <taxon>Viridiplantae</taxon>
        <taxon>Streptophyta</taxon>
        <taxon>Embryophyta</taxon>
        <taxon>Tracheophyta</taxon>
        <taxon>Spermatophyta</taxon>
        <taxon>Magnoliopsida</taxon>
        <taxon>eudicotyledons</taxon>
        <taxon>Gunneridae</taxon>
        <taxon>Pentapetalae</taxon>
        <taxon>asterids</taxon>
        <taxon>campanulids</taxon>
        <taxon>Asterales</taxon>
        <taxon>Asteraceae</taxon>
        <taxon>Asteroideae</taxon>
        <taxon>Heliantheae alliance</taxon>
        <taxon>Tageteae</taxon>
        <taxon>Tagetes</taxon>
    </lineage>
</organism>
<evidence type="ECO:0000313" key="7">
    <source>
        <dbReference type="EMBL" id="KAK1426671.1"/>
    </source>
</evidence>
<dbReference type="InterPro" id="IPR044593">
    <property type="entry name" value="FLZ8/MARD1"/>
</dbReference>
<dbReference type="PANTHER" id="PTHR46443:SF3">
    <property type="entry name" value="PROTEIN MARD1"/>
    <property type="match status" value="1"/>
</dbReference>
<feature type="zinc finger region" description="FLZ-type" evidence="4">
    <location>
        <begin position="193"/>
        <end position="238"/>
    </location>
</feature>
<protein>
    <recommendedName>
        <fullName evidence="6">FLZ-type domain-containing protein</fullName>
    </recommendedName>
</protein>
<dbReference type="Pfam" id="PF04570">
    <property type="entry name" value="zf-FLZ"/>
    <property type="match status" value="1"/>
</dbReference>
<feature type="domain" description="FLZ-type" evidence="6">
    <location>
        <begin position="193"/>
        <end position="238"/>
    </location>
</feature>
<reference evidence="7" key="1">
    <citation type="journal article" date="2023" name="bioRxiv">
        <title>Improved chromosome-level genome assembly for marigold (Tagetes erecta).</title>
        <authorList>
            <person name="Jiang F."/>
            <person name="Yuan L."/>
            <person name="Wang S."/>
            <person name="Wang H."/>
            <person name="Xu D."/>
            <person name="Wang A."/>
            <person name="Fan W."/>
        </authorList>
    </citation>
    <scope>NUCLEOTIDE SEQUENCE</scope>
    <source>
        <strain evidence="7">WSJ</strain>
        <tissue evidence="7">Leaf</tissue>
    </source>
</reference>
<keyword evidence="2" id="KW-0479">Metal-binding</keyword>
<gene>
    <name evidence="7" type="ORF">QVD17_15348</name>
</gene>
<keyword evidence="3" id="KW-0862">Zinc</keyword>
<dbReference type="GO" id="GO:0008270">
    <property type="term" value="F:zinc ion binding"/>
    <property type="evidence" value="ECO:0007669"/>
    <property type="project" value="UniProtKB-KW"/>
</dbReference>
<dbReference type="PANTHER" id="PTHR46443">
    <property type="entry name" value="FCS-LIKE ZINC FINGER 8"/>
    <property type="match status" value="1"/>
</dbReference>
<proteinExistence type="inferred from homology"/>